<keyword evidence="2" id="KW-1185">Reference proteome</keyword>
<protein>
    <submittedName>
        <fullName evidence="1">Uncharacterized protein</fullName>
    </submittedName>
</protein>
<accession>A0A9P4QZ24</accession>
<evidence type="ECO:0000313" key="2">
    <source>
        <dbReference type="Proteomes" id="UP000799444"/>
    </source>
</evidence>
<reference evidence="1" key="1">
    <citation type="journal article" date="2020" name="Stud. Mycol.">
        <title>101 Dothideomycetes genomes: a test case for predicting lifestyles and emergence of pathogens.</title>
        <authorList>
            <person name="Haridas S."/>
            <person name="Albert R."/>
            <person name="Binder M."/>
            <person name="Bloem J."/>
            <person name="Labutti K."/>
            <person name="Salamov A."/>
            <person name="Andreopoulos B."/>
            <person name="Baker S."/>
            <person name="Barry K."/>
            <person name="Bills G."/>
            <person name="Bluhm B."/>
            <person name="Cannon C."/>
            <person name="Castanera R."/>
            <person name="Culley D."/>
            <person name="Daum C."/>
            <person name="Ezra D."/>
            <person name="Gonzalez J."/>
            <person name="Henrissat B."/>
            <person name="Kuo A."/>
            <person name="Liang C."/>
            <person name="Lipzen A."/>
            <person name="Lutzoni F."/>
            <person name="Magnuson J."/>
            <person name="Mondo S."/>
            <person name="Nolan M."/>
            <person name="Ohm R."/>
            <person name="Pangilinan J."/>
            <person name="Park H.-J."/>
            <person name="Ramirez L."/>
            <person name="Alfaro M."/>
            <person name="Sun H."/>
            <person name="Tritt A."/>
            <person name="Yoshinaga Y."/>
            <person name="Zwiers L.-H."/>
            <person name="Turgeon B."/>
            <person name="Goodwin S."/>
            <person name="Spatafora J."/>
            <person name="Crous P."/>
            <person name="Grigoriev I."/>
        </authorList>
    </citation>
    <scope>NUCLEOTIDE SEQUENCE</scope>
    <source>
        <strain evidence="1">CBS 125425</strain>
    </source>
</reference>
<gene>
    <name evidence="1" type="ORF">EJ04DRAFT_524450</name>
</gene>
<dbReference type="AlphaFoldDB" id="A0A9P4QZ24"/>
<dbReference type="Proteomes" id="UP000799444">
    <property type="component" value="Unassembled WGS sequence"/>
</dbReference>
<evidence type="ECO:0000313" key="1">
    <source>
        <dbReference type="EMBL" id="KAF2733521.1"/>
    </source>
</evidence>
<comment type="caution">
    <text evidence="1">The sequence shown here is derived from an EMBL/GenBank/DDBJ whole genome shotgun (WGS) entry which is preliminary data.</text>
</comment>
<dbReference type="EMBL" id="ML996160">
    <property type="protein sequence ID" value="KAF2733521.1"/>
    <property type="molecule type" value="Genomic_DNA"/>
</dbReference>
<name>A0A9P4QZ24_9PLEO</name>
<sequence length="372" mass="43804">MDSLTSSFDALDFYTAPFEPNEDPVPFALTQRPIEDSHTIQDRIREAKEIFPVLRFPNEMIGCIIEQIIGPAAHCRLVRSILPAPFNASQSCTLCIGGRELRDAHDWPVIPYLLKSEDDFVKEEIQRQLWQDSTKLFKDPFTLVAWHLAIRADWSEQLTKHWNNAFQRIKLIPLARNDTTEPGVLDRLKLDFSIEDFMKFFDVNVPPFDRPGRLFNLFWNWREREQHGVFFLKHTKELTLVFGRDFLWNNPWPKTIDAKVCRLGWLPDLVLSFAWANIKHVPVIRIQGNVQPWVRDKWEAKIEGDRNFEPDLAALMNIGKEEAFYLNQPYRWEDYYPAKCQCEQSCYDLAHSKIDYPPWKPDFRCNTPGQMM</sequence>
<organism evidence="1 2">
    <name type="scientific">Polyplosphaeria fusca</name>
    <dbReference type="NCBI Taxonomy" id="682080"/>
    <lineage>
        <taxon>Eukaryota</taxon>
        <taxon>Fungi</taxon>
        <taxon>Dikarya</taxon>
        <taxon>Ascomycota</taxon>
        <taxon>Pezizomycotina</taxon>
        <taxon>Dothideomycetes</taxon>
        <taxon>Pleosporomycetidae</taxon>
        <taxon>Pleosporales</taxon>
        <taxon>Tetraplosphaeriaceae</taxon>
        <taxon>Polyplosphaeria</taxon>
    </lineage>
</organism>
<dbReference type="OrthoDB" id="3797798at2759"/>
<proteinExistence type="predicted"/>